<dbReference type="Proteomes" id="UP001267878">
    <property type="component" value="Unassembled WGS sequence"/>
</dbReference>
<gene>
    <name evidence="1" type="ORF">J2X04_001782</name>
</gene>
<keyword evidence="2" id="KW-1185">Reference proteome</keyword>
<evidence type="ECO:0008006" key="3">
    <source>
        <dbReference type="Google" id="ProtNLM"/>
    </source>
</evidence>
<organism evidence="1 2">
    <name type="scientific">Agrilutibacter niabensis</name>
    <dbReference type="NCBI Taxonomy" id="380628"/>
    <lineage>
        <taxon>Bacteria</taxon>
        <taxon>Pseudomonadati</taxon>
        <taxon>Pseudomonadota</taxon>
        <taxon>Gammaproteobacteria</taxon>
        <taxon>Lysobacterales</taxon>
        <taxon>Lysobacteraceae</taxon>
        <taxon>Agrilutibacter</taxon>
    </lineage>
</organism>
<accession>A0ABU1VPY6</accession>
<comment type="caution">
    <text evidence="1">The sequence shown here is derived from an EMBL/GenBank/DDBJ whole genome shotgun (WGS) entry which is preliminary data.</text>
</comment>
<sequence>MTSPSPSPDFAAGQLWRCAGRSADEAPLLLINRVDAHPLGGEIFHVSISGVRVRNPADPSGFTTRLPHVPVIRQTFERSEAQFLRNEVPDPAFLTGYAQWKREFDSGNAGSFGVSVAEVLDFIERAMAARQ</sequence>
<proteinExistence type="predicted"/>
<name>A0ABU1VPY6_9GAMM</name>
<dbReference type="EMBL" id="JAVDVW010000001">
    <property type="protein sequence ID" value="MDR7099435.1"/>
    <property type="molecule type" value="Genomic_DNA"/>
</dbReference>
<evidence type="ECO:0000313" key="2">
    <source>
        <dbReference type="Proteomes" id="UP001267878"/>
    </source>
</evidence>
<protein>
    <recommendedName>
        <fullName evidence="3">ASCH domain-containing protein</fullName>
    </recommendedName>
</protein>
<reference evidence="1 2" key="1">
    <citation type="submission" date="2023-07" db="EMBL/GenBank/DDBJ databases">
        <title>Sorghum-associated microbial communities from plants grown in Nebraska, USA.</title>
        <authorList>
            <person name="Schachtman D."/>
        </authorList>
    </citation>
    <scope>NUCLEOTIDE SEQUENCE [LARGE SCALE GENOMIC DNA]</scope>
    <source>
        <strain evidence="1 2">BE187</strain>
    </source>
</reference>
<evidence type="ECO:0000313" key="1">
    <source>
        <dbReference type="EMBL" id="MDR7099435.1"/>
    </source>
</evidence>
<dbReference type="RefSeq" id="WP_310053636.1">
    <property type="nucleotide sequence ID" value="NZ_JAVDVW010000001.1"/>
</dbReference>